<protein>
    <submittedName>
        <fullName evidence="1">Uncharacterized protein</fullName>
    </submittedName>
</protein>
<dbReference type="EMBL" id="BK016180">
    <property type="protein sequence ID" value="DAG00435.1"/>
    <property type="molecule type" value="Genomic_DNA"/>
</dbReference>
<name>A0A8S5V1E3_9CAUD</name>
<proteinExistence type="predicted"/>
<evidence type="ECO:0000313" key="1">
    <source>
        <dbReference type="EMBL" id="DAG00435.1"/>
    </source>
</evidence>
<sequence>MNIFFVKIRNIFIKRNILKEKPDNFSQDHPVKQLLYEDSNHRMFK</sequence>
<organism evidence="1">
    <name type="scientific">Siphoviridae sp. ct3r22</name>
    <dbReference type="NCBI Taxonomy" id="2825325"/>
    <lineage>
        <taxon>Viruses</taxon>
        <taxon>Duplodnaviria</taxon>
        <taxon>Heunggongvirae</taxon>
        <taxon>Uroviricota</taxon>
        <taxon>Caudoviricetes</taxon>
    </lineage>
</organism>
<reference evidence="1" key="1">
    <citation type="journal article" date="2021" name="Proc. Natl. Acad. Sci. U.S.A.">
        <title>A Catalog of Tens of Thousands of Viruses from Human Metagenomes Reveals Hidden Associations with Chronic Diseases.</title>
        <authorList>
            <person name="Tisza M.J."/>
            <person name="Buck C.B."/>
        </authorList>
    </citation>
    <scope>NUCLEOTIDE SEQUENCE</scope>
    <source>
        <strain evidence="1">Ct3r22</strain>
    </source>
</reference>
<accession>A0A8S5V1E3</accession>